<dbReference type="InterPro" id="IPR029058">
    <property type="entry name" value="AB_hydrolase_fold"/>
</dbReference>
<feature type="signal peptide" evidence="3">
    <location>
        <begin position="1"/>
        <end position="22"/>
    </location>
</feature>
<dbReference type="InterPro" id="IPR050309">
    <property type="entry name" value="Type-B_Carboxylest/Lipase"/>
</dbReference>
<comment type="caution">
    <text evidence="5">The sequence shown here is derived from an EMBL/GenBank/DDBJ whole genome shotgun (WGS) entry which is preliminary data.</text>
</comment>
<evidence type="ECO:0000313" key="5">
    <source>
        <dbReference type="EMBL" id="KAL0059803.1"/>
    </source>
</evidence>
<comment type="similarity">
    <text evidence="1 3">Belongs to the type-B carboxylesterase/lipase family.</text>
</comment>
<dbReference type="SUPFAM" id="SSF53474">
    <property type="entry name" value="alpha/beta-Hydrolases"/>
    <property type="match status" value="1"/>
</dbReference>
<evidence type="ECO:0000256" key="3">
    <source>
        <dbReference type="RuleBase" id="RU361235"/>
    </source>
</evidence>
<dbReference type="InterPro" id="IPR002018">
    <property type="entry name" value="CarbesteraseB"/>
</dbReference>
<dbReference type="Pfam" id="PF00135">
    <property type="entry name" value="COesterase"/>
    <property type="match status" value="1"/>
</dbReference>
<evidence type="ECO:0000259" key="4">
    <source>
        <dbReference type="Pfam" id="PF00135"/>
    </source>
</evidence>
<dbReference type="PROSITE" id="PS00122">
    <property type="entry name" value="CARBOXYLESTERASE_B_1"/>
    <property type="match status" value="1"/>
</dbReference>
<protein>
    <recommendedName>
        <fullName evidence="3">Carboxylic ester hydrolase</fullName>
        <ecNumber evidence="3">3.1.1.-</ecNumber>
    </recommendedName>
</protein>
<gene>
    <name evidence="5" type="ORF">AAF712_013444</name>
</gene>
<evidence type="ECO:0000313" key="6">
    <source>
        <dbReference type="Proteomes" id="UP001437256"/>
    </source>
</evidence>
<feature type="domain" description="Carboxylesterase type B" evidence="4">
    <location>
        <begin position="171"/>
        <end position="615"/>
    </location>
</feature>
<dbReference type="Proteomes" id="UP001437256">
    <property type="component" value="Unassembled WGS sequence"/>
</dbReference>
<sequence>MTANRIGRFALALAAVAIGVGAYATTPQGRAVSLLFENNADWEHFADHASALFFHEPATKVEASSICKESNETLFDVKNISEISGHLSYFRFLGDIDDDQTFWVDSNGTACSTDISQADCQESQAEDTEHPFLCTNSAPHTSKVDTDFSTSPKTDVTSNGTVFTGTRDHLTFRFMGIPYAQAPTGSLRFKYAQLWSMEWERVKPGCLQVGSFENNDLGLNPWGISEDCLFLNPVLFWVHGGANLNGLGSDATFDGGPLASRTDSVIVTINYRLNIFGFLGLNDGVVTGNYALTDKIAALQWVKDNIAAFGGDPEKVTIFGQSAGGWSIIDLLKSPPAKGLFSGAISQSGGSGTFVTAEQAADSAAPALAQFCNKTGAERLECLQDLPAETLLNISTTLSWPSVQDDVYVLEPAVEQVGKGAEAINSVPFLVGFMPDEGQSLLGETISPNDTDFNQTLTKTVGAAVAQAVLSSGLWEITDDFTPYNATSNVDGDISLTCPAEEMISAAANSSAFTVLYVYAMRHGYGLSFFNPYGLCTFPVGQPQPSYLCHSADLYEVFGTYHLFDQPVRVKEDIFYTGLVQDMWGAFARSRNPNPDLEYLQARGSAYNSTLTVLSDSGWTWPRFDDEGTLGQVASLNYPNLEVDDGMPDEKNGRCAVLMEAA</sequence>
<feature type="chain" id="PRO_5044976794" description="Carboxylic ester hydrolase" evidence="3">
    <location>
        <begin position="23"/>
        <end position="662"/>
    </location>
</feature>
<reference evidence="5 6" key="1">
    <citation type="submission" date="2024-05" db="EMBL/GenBank/DDBJ databases">
        <title>A draft genome resource for the thread blight pathogen Marasmius tenuissimus strain MS-2.</title>
        <authorList>
            <person name="Yulfo-Soto G.E."/>
            <person name="Baruah I.K."/>
            <person name="Amoako-Attah I."/>
            <person name="Bukari Y."/>
            <person name="Meinhardt L.W."/>
            <person name="Bailey B.A."/>
            <person name="Cohen S.P."/>
        </authorList>
    </citation>
    <scope>NUCLEOTIDE SEQUENCE [LARGE SCALE GENOMIC DNA]</scope>
    <source>
        <strain evidence="5 6">MS-2</strain>
    </source>
</reference>
<evidence type="ECO:0000256" key="2">
    <source>
        <dbReference type="ARBA" id="ARBA00022801"/>
    </source>
</evidence>
<keyword evidence="3" id="KW-0732">Signal</keyword>
<evidence type="ECO:0000256" key="1">
    <source>
        <dbReference type="ARBA" id="ARBA00005964"/>
    </source>
</evidence>
<keyword evidence="6" id="KW-1185">Reference proteome</keyword>
<proteinExistence type="inferred from homology"/>
<dbReference type="EMBL" id="JBBXMP010000206">
    <property type="protein sequence ID" value="KAL0059803.1"/>
    <property type="molecule type" value="Genomic_DNA"/>
</dbReference>
<dbReference type="Gene3D" id="3.40.50.1820">
    <property type="entry name" value="alpha/beta hydrolase"/>
    <property type="match status" value="1"/>
</dbReference>
<dbReference type="InterPro" id="IPR019826">
    <property type="entry name" value="Carboxylesterase_B_AS"/>
</dbReference>
<accession>A0ABR2ZEQ4</accession>
<dbReference type="PANTHER" id="PTHR11559">
    <property type="entry name" value="CARBOXYLESTERASE"/>
    <property type="match status" value="1"/>
</dbReference>
<name>A0ABR2ZEQ4_9AGAR</name>
<organism evidence="5 6">
    <name type="scientific">Marasmius tenuissimus</name>
    <dbReference type="NCBI Taxonomy" id="585030"/>
    <lineage>
        <taxon>Eukaryota</taxon>
        <taxon>Fungi</taxon>
        <taxon>Dikarya</taxon>
        <taxon>Basidiomycota</taxon>
        <taxon>Agaricomycotina</taxon>
        <taxon>Agaricomycetes</taxon>
        <taxon>Agaricomycetidae</taxon>
        <taxon>Agaricales</taxon>
        <taxon>Marasmiineae</taxon>
        <taxon>Marasmiaceae</taxon>
        <taxon>Marasmius</taxon>
    </lineage>
</organism>
<dbReference type="EC" id="3.1.1.-" evidence="3"/>
<keyword evidence="2 3" id="KW-0378">Hydrolase</keyword>